<accession>A0A8S5R858</accession>
<evidence type="ECO:0000313" key="2">
    <source>
        <dbReference type="EMBL" id="DAE27576.1"/>
    </source>
</evidence>
<dbReference type="InterPro" id="IPR021145">
    <property type="entry name" value="Portal_protein_SPP1_Gp6-like"/>
</dbReference>
<sequence length="516" mass="58117">MENGRLKILCDLIPTGNVEQDKYIIPRILDVTKSMHDKNVADMLRLKDYYYNKTDIRQKEKTQQKEINNKIPIDYPEITVTTINAYCFANPLTFSSRNTDAEEKIKALNDCLDDDNYAGKSMEMYFNSGMGGLGYRYVIPATKEEIAEGIYFKTNCDIDPMKTYCVYENDLEKKKICAVSYYDKKVYDNDLRAIKTVTIWNVWTKYHQWKFYKDSGKWTNSLFYLVNDNGEEIAYDAYPLTYGRIPILENVRKTDRTGDYELAIDLLNAINALASARVDAVEQSVDYVILLRDIDTESEGAIEKVKSAISEGILSFKSNEGATVQPNISVLDVKLNQAEVQTLQDFLCGKLEEVLNIPNRETRSSGGDTGSAVESRNGFRSLENVAGLVTANALKTENETLDVILAMCRNISACPFKDLKARDVEIKENRNKVENLTNASNAYATLRNAGLNDTDALIATRIVSDAQSVAKKNLEEKKQNAEFEIENSKKLSASTTNDNNDVTENNNGSNSGNTDE</sequence>
<reference evidence="2" key="1">
    <citation type="journal article" date="2021" name="Proc. Natl. Acad. Sci. U.S.A.">
        <title>A Catalog of Tens of Thousands of Viruses from Human Metagenomes Reveals Hidden Associations with Chronic Diseases.</title>
        <authorList>
            <person name="Tisza M.J."/>
            <person name="Buck C.B."/>
        </authorList>
    </citation>
    <scope>NUCLEOTIDE SEQUENCE</scope>
    <source>
        <strain evidence="2">Cti5L29</strain>
    </source>
</reference>
<dbReference type="EMBL" id="BK015841">
    <property type="protein sequence ID" value="DAE27576.1"/>
    <property type="molecule type" value="Genomic_DNA"/>
</dbReference>
<name>A0A8S5R858_9VIRU</name>
<organism evidence="2">
    <name type="scientific">virus sp. cti5L29</name>
    <dbReference type="NCBI Taxonomy" id="2826813"/>
    <lineage>
        <taxon>Viruses</taxon>
    </lineage>
</organism>
<proteinExistence type="predicted"/>
<feature type="compositionally biased region" description="Basic and acidic residues" evidence="1">
    <location>
        <begin position="474"/>
        <end position="489"/>
    </location>
</feature>
<protein>
    <submittedName>
        <fullName evidence="2">Portal</fullName>
    </submittedName>
</protein>
<evidence type="ECO:0000256" key="1">
    <source>
        <dbReference type="SAM" id="MobiDB-lite"/>
    </source>
</evidence>
<feature type="region of interest" description="Disordered" evidence="1">
    <location>
        <begin position="474"/>
        <end position="516"/>
    </location>
</feature>
<dbReference type="Pfam" id="PF05133">
    <property type="entry name" value="SPP1_portal"/>
    <property type="match status" value="1"/>
</dbReference>
<feature type="compositionally biased region" description="Low complexity" evidence="1">
    <location>
        <begin position="494"/>
        <end position="516"/>
    </location>
</feature>